<dbReference type="SUPFAM" id="SSF51126">
    <property type="entry name" value="Pectin lyase-like"/>
    <property type="match status" value="1"/>
</dbReference>
<gene>
    <name evidence="1" type="ORF">METZ01_LOCUS259285</name>
</gene>
<dbReference type="AlphaFoldDB" id="A0A382J6H4"/>
<accession>A0A382J6H4</accession>
<reference evidence="1" key="1">
    <citation type="submission" date="2018-05" db="EMBL/GenBank/DDBJ databases">
        <authorList>
            <person name="Lanie J.A."/>
            <person name="Ng W.-L."/>
            <person name="Kazmierczak K.M."/>
            <person name="Andrzejewski T.M."/>
            <person name="Davidsen T.M."/>
            <person name="Wayne K.J."/>
            <person name="Tettelin H."/>
            <person name="Glass J.I."/>
            <person name="Rusch D."/>
            <person name="Podicherti R."/>
            <person name="Tsui H.-C.T."/>
            <person name="Winkler M.E."/>
        </authorList>
    </citation>
    <scope>NUCLEOTIDE SEQUENCE</scope>
</reference>
<sequence>QIETATMYRASSSEEAVFIGGQGGNLTISAKNINMKMGAMELGTWGSGESGIADISAKELNLNNGSIIFGDAYGWGDDWQYATGKGPNINLEVESIYLDGESSIDMKSAGAGNAGNLMITSLSLVVDNDSRISSKSSMTGNAGSVTINTDTVKLIQGGAIETFTEFRATSDEELNLKGGRGGDLLVDANEIILQRGRMEIGTWGSGDSGYANFVAEKLTLGQGSVISGDAYGLGYLTEDRAGVELIGPDTWMYATGNGPELVLDVDRVHLNESSSINMKSTGAGNAGSLKIESAMLAIDDHSIISSKASMTGDAGNIVIDTEKLSLNGDGKIETYTEFRPVITEETNITAG</sequence>
<dbReference type="InterPro" id="IPR012334">
    <property type="entry name" value="Pectin_lyas_fold"/>
</dbReference>
<evidence type="ECO:0000313" key="1">
    <source>
        <dbReference type="EMBL" id="SVC06431.1"/>
    </source>
</evidence>
<feature type="non-terminal residue" evidence="1">
    <location>
        <position position="1"/>
    </location>
</feature>
<organism evidence="1">
    <name type="scientific">marine metagenome</name>
    <dbReference type="NCBI Taxonomy" id="408172"/>
    <lineage>
        <taxon>unclassified sequences</taxon>
        <taxon>metagenomes</taxon>
        <taxon>ecological metagenomes</taxon>
    </lineage>
</organism>
<dbReference type="InterPro" id="IPR011050">
    <property type="entry name" value="Pectin_lyase_fold/virulence"/>
</dbReference>
<protein>
    <submittedName>
        <fullName evidence="1">Uncharacterized protein</fullName>
    </submittedName>
</protein>
<feature type="non-terminal residue" evidence="1">
    <location>
        <position position="351"/>
    </location>
</feature>
<dbReference type="Gene3D" id="2.160.20.10">
    <property type="entry name" value="Single-stranded right-handed beta-helix, Pectin lyase-like"/>
    <property type="match status" value="1"/>
</dbReference>
<name>A0A382J6H4_9ZZZZ</name>
<dbReference type="EMBL" id="UINC01071495">
    <property type="protein sequence ID" value="SVC06431.1"/>
    <property type="molecule type" value="Genomic_DNA"/>
</dbReference>
<proteinExistence type="predicted"/>